<evidence type="ECO:0000313" key="2">
    <source>
        <dbReference type="EMBL" id="SDV46417.1"/>
    </source>
</evidence>
<evidence type="ECO:0000256" key="1">
    <source>
        <dbReference type="SAM" id="MobiDB-lite"/>
    </source>
</evidence>
<sequence length="121" mass="12574">MRRKTELGRKAAVRRALAAEDEDRNVDSRTKGASGMNAIACVAVIPLACALRPAKLARIAATAKCCARSSARRADRVRWLSARRATAIGASVRLPALAGLAGSAAAPSDQPGNGVSKRPAR</sequence>
<dbReference type="Proteomes" id="UP000243719">
    <property type="component" value="Unassembled WGS sequence"/>
</dbReference>
<feature type="region of interest" description="Disordered" evidence="1">
    <location>
        <begin position="102"/>
        <end position="121"/>
    </location>
</feature>
<gene>
    <name evidence="2" type="ORF">SAMN05216551_101322</name>
</gene>
<proteinExistence type="predicted"/>
<reference evidence="3" key="1">
    <citation type="submission" date="2016-09" db="EMBL/GenBank/DDBJ databases">
        <authorList>
            <person name="Varghese N."/>
            <person name="Submissions S."/>
        </authorList>
    </citation>
    <scope>NUCLEOTIDE SEQUENCE [LARGE SCALE GENOMIC DNA]</scope>
    <source>
        <strain evidence="3">JS23</strain>
    </source>
</reference>
<protein>
    <submittedName>
        <fullName evidence="2">Uncharacterized protein</fullName>
    </submittedName>
</protein>
<keyword evidence="3" id="KW-1185">Reference proteome</keyword>
<organism evidence="2 3">
    <name type="scientific">Chitinasiproducens palmae</name>
    <dbReference type="NCBI Taxonomy" id="1770053"/>
    <lineage>
        <taxon>Bacteria</taxon>
        <taxon>Pseudomonadati</taxon>
        <taxon>Pseudomonadota</taxon>
        <taxon>Betaproteobacteria</taxon>
        <taxon>Burkholderiales</taxon>
        <taxon>Burkholderiaceae</taxon>
        <taxon>Chitinasiproducens</taxon>
    </lineage>
</organism>
<accession>A0A1H2PJ76</accession>
<dbReference type="AlphaFoldDB" id="A0A1H2PJ76"/>
<name>A0A1H2PJ76_9BURK</name>
<dbReference type="EMBL" id="FNLO01000001">
    <property type="protein sequence ID" value="SDV46417.1"/>
    <property type="molecule type" value="Genomic_DNA"/>
</dbReference>
<evidence type="ECO:0000313" key="3">
    <source>
        <dbReference type="Proteomes" id="UP000243719"/>
    </source>
</evidence>